<dbReference type="PANTHER" id="PTHR34427">
    <property type="entry name" value="DUF4283 DOMAIN PROTEIN"/>
    <property type="match status" value="1"/>
</dbReference>
<dbReference type="AlphaFoldDB" id="A0AAE0E3J3"/>
<evidence type="ECO:0000313" key="2">
    <source>
        <dbReference type="Proteomes" id="UP001281410"/>
    </source>
</evidence>
<evidence type="ECO:0000313" key="1">
    <source>
        <dbReference type="EMBL" id="KAK3206442.1"/>
    </source>
</evidence>
<gene>
    <name evidence="1" type="ORF">Dsin_020488</name>
</gene>
<keyword evidence="2" id="KW-1185">Reference proteome</keyword>
<reference evidence="1" key="1">
    <citation type="journal article" date="2023" name="Plant J.">
        <title>Genome sequences and population genomics provide insights into the demographic history, inbreeding, and mutation load of two 'living fossil' tree species of Dipteronia.</title>
        <authorList>
            <person name="Feng Y."/>
            <person name="Comes H.P."/>
            <person name="Chen J."/>
            <person name="Zhu S."/>
            <person name="Lu R."/>
            <person name="Zhang X."/>
            <person name="Li P."/>
            <person name="Qiu J."/>
            <person name="Olsen K.M."/>
            <person name="Qiu Y."/>
        </authorList>
    </citation>
    <scope>NUCLEOTIDE SEQUENCE</scope>
    <source>
        <strain evidence="1">NBL</strain>
    </source>
</reference>
<dbReference type="EMBL" id="JANJYJ010000006">
    <property type="protein sequence ID" value="KAK3206442.1"/>
    <property type="molecule type" value="Genomic_DNA"/>
</dbReference>
<organism evidence="1 2">
    <name type="scientific">Dipteronia sinensis</name>
    <dbReference type="NCBI Taxonomy" id="43782"/>
    <lineage>
        <taxon>Eukaryota</taxon>
        <taxon>Viridiplantae</taxon>
        <taxon>Streptophyta</taxon>
        <taxon>Embryophyta</taxon>
        <taxon>Tracheophyta</taxon>
        <taxon>Spermatophyta</taxon>
        <taxon>Magnoliopsida</taxon>
        <taxon>eudicotyledons</taxon>
        <taxon>Gunneridae</taxon>
        <taxon>Pentapetalae</taxon>
        <taxon>rosids</taxon>
        <taxon>malvids</taxon>
        <taxon>Sapindales</taxon>
        <taxon>Sapindaceae</taxon>
        <taxon>Hippocastanoideae</taxon>
        <taxon>Acereae</taxon>
        <taxon>Dipteronia</taxon>
    </lineage>
</organism>
<dbReference type="Proteomes" id="UP001281410">
    <property type="component" value="Unassembled WGS sequence"/>
</dbReference>
<evidence type="ECO:0008006" key="3">
    <source>
        <dbReference type="Google" id="ProtNLM"/>
    </source>
</evidence>
<dbReference type="PANTHER" id="PTHR34427:SF5">
    <property type="entry name" value="DUF4283 DOMAIN-CONTAINING PROTEIN"/>
    <property type="match status" value="1"/>
</dbReference>
<comment type="caution">
    <text evidence="1">The sequence shown here is derived from an EMBL/GenBank/DDBJ whole genome shotgun (WGS) entry which is preliminary data.</text>
</comment>
<sequence length="270" mass="31203">MIKDTVVSDAMWLDKSVVGVMKKFSNFTKVTERPISRGFSFTARFLGGRAILWSFRSSHECEGFIRNRFFWEDLFSSMEKWSMVRSYNEKPYWFNILGIPLNYWNEMFFQKLGSRLGDLLMIDIETFHRRRLDRARLLISVPMNRLCPKDIKVTVGNKTFPVMMGMDALPVESKWLEDTLGLKTKLRSPAMKWLLRTKGYQTQNQVGEKEKAVLVNMSNAADNMGKKSVELYETNQTGKGNKDGDTLDSLDISFQEKTANKVVSLVMLSQ</sequence>
<protein>
    <recommendedName>
        <fullName evidence="3">DUF4283 domain-containing protein</fullName>
    </recommendedName>
</protein>
<name>A0AAE0E3J3_9ROSI</name>
<proteinExistence type="predicted"/>
<accession>A0AAE0E3J3</accession>